<dbReference type="InterPro" id="IPR009097">
    <property type="entry name" value="Cyclic_Pdiesterase"/>
</dbReference>
<feature type="short sequence motif" description="HXTX 1" evidence="2">
    <location>
        <begin position="40"/>
        <end position="43"/>
    </location>
</feature>
<dbReference type="Proteomes" id="UP000810292">
    <property type="component" value="Unassembled WGS sequence"/>
</dbReference>
<evidence type="ECO:0000259" key="3">
    <source>
        <dbReference type="Pfam" id="PF02834"/>
    </source>
</evidence>
<feature type="domain" description="Phosphoesterase HXTX" evidence="3">
    <location>
        <begin position="10"/>
        <end position="87"/>
    </location>
</feature>
<dbReference type="EMBL" id="JADIMF010000020">
    <property type="protein sequence ID" value="MBO8468451.1"/>
    <property type="molecule type" value="Genomic_DNA"/>
</dbReference>
<evidence type="ECO:0000313" key="4">
    <source>
        <dbReference type="EMBL" id="MBO8468451.1"/>
    </source>
</evidence>
<dbReference type="Gene3D" id="3.90.1140.10">
    <property type="entry name" value="Cyclic phosphodiesterase"/>
    <property type="match status" value="1"/>
</dbReference>
<dbReference type="PANTHER" id="PTHR35561">
    <property type="entry name" value="RNA 2',3'-CYCLIC PHOSPHODIESTERASE"/>
    <property type="match status" value="1"/>
</dbReference>
<dbReference type="PANTHER" id="PTHR35561:SF1">
    <property type="entry name" value="RNA 2',3'-CYCLIC PHOSPHODIESTERASE"/>
    <property type="match status" value="1"/>
</dbReference>
<comment type="function">
    <text evidence="2">Hydrolyzes RNA 2',3'-cyclic phosphodiester to an RNA 2'-phosphomonoester.</text>
</comment>
<dbReference type="InterPro" id="IPR014051">
    <property type="entry name" value="Phosphoesterase_HXTX"/>
</dbReference>
<name>A0A9D9NCH2_9SPIO</name>
<feature type="active site" description="Proton acceptor" evidence="2">
    <location>
        <position position="123"/>
    </location>
</feature>
<sequence length="181" mass="20647">MRLFIALVFDNETVERLSVLRDALHDQSERGSFVSRENLHLTLDFLGECSAEERDNAIKAIDSISFSSFPVLLDRIGTFSRDEGNIWWVGVKESMPLMKMQKELHSALVDYGLHVENRKYRPHITLGRRVITSARPGVLNIPIETTAEKIVLMLSERGEHGMIYTSLYEKTAKKAALKSFH</sequence>
<dbReference type="GO" id="GO:0008664">
    <property type="term" value="F:RNA 2',3'-cyclic 3'-phosphodiesterase activity"/>
    <property type="evidence" value="ECO:0007669"/>
    <property type="project" value="UniProtKB-EC"/>
</dbReference>
<dbReference type="Pfam" id="PF02834">
    <property type="entry name" value="LigT_PEase"/>
    <property type="match status" value="2"/>
</dbReference>
<keyword evidence="1 2" id="KW-0378">Hydrolase</keyword>
<reference evidence="4" key="2">
    <citation type="journal article" date="2021" name="PeerJ">
        <title>Extensive microbial diversity within the chicken gut microbiome revealed by metagenomics and culture.</title>
        <authorList>
            <person name="Gilroy R."/>
            <person name="Ravi A."/>
            <person name="Getino M."/>
            <person name="Pursley I."/>
            <person name="Horton D.L."/>
            <person name="Alikhan N.F."/>
            <person name="Baker D."/>
            <person name="Gharbi K."/>
            <person name="Hall N."/>
            <person name="Watson M."/>
            <person name="Adriaenssens E.M."/>
            <person name="Foster-Nyarko E."/>
            <person name="Jarju S."/>
            <person name="Secka A."/>
            <person name="Antonio M."/>
            <person name="Oren A."/>
            <person name="Chaudhuri R.R."/>
            <person name="La Ragione R."/>
            <person name="Hildebrand F."/>
            <person name="Pallen M.J."/>
        </authorList>
    </citation>
    <scope>NUCLEOTIDE SEQUENCE</scope>
    <source>
        <strain evidence="4">14700</strain>
    </source>
</reference>
<dbReference type="InterPro" id="IPR004175">
    <property type="entry name" value="RNA_CPDase"/>
</dbReference>
<dbReference type="NCBIfam" id="TIGR02258">
    <property type="entry name" value="2_5_ligase"/>
    <property type="match status" value="1"/>
</dbReference>
<dbReference type="GO" id="GO:0004113">
    <property type="term" value="F:2',3'-cyclic-nucleotide 3'-phosphodiesterase activity"/>
    <property type="evidence" value="ECO:0007669"/>
    <property type="project" value="InterPro"/>
</dbReference>
<comment type="catalytic activity">
    <reaction evidence="2">
        <text>a 3'-end 2',3'-cyclophospho-ribonucleotide-RNA + H2O = a 3'-end 2'-phospho-ribonucleotide-RNA + H(+)</text>
        <dbReference type="Rhea" id="RHEA:11828"/>
        <dbReference type="Rhea" id="RHEA-COMP:10464"/>
        <dbReference type="Rhea" id="RHEA-COMP:17353"/>
        <dbReference type="ChEBI" id="CHEBI:15377"/>
        <dbReference type="ChEBI" id="CHEBI:15378"/>
        <dbReference type="ChEBI" id="CHEBI:83064"/>
        <dbReference type="ChEBI" id="CHEBI:173113"/>
        <dbReference type="EC" id="3.1.4.58"/>
    </reaction>
</comment>
<comment type="caution">
    <text evidence="4">The sequence shown here is derived from an EMBL/GenBank/DDBJ whole genome shotgun (WGS) entry which is preliminary data.</text>
</comment>
<dbReference type="SUPFAM" id="SSF55144">
    <property type="entry name" value="LigT-like"/>
    <property type="match status" value="1"/>
</dbReference>
<evidence type="ECO:0000256" key="2">
    <source>
        <dbReference type="HAMAP-Rule" id="MF_01940"/>
    </source>
</evidence>
<protein>
    <recommendedName>
        <fullName evidence="2">RNA 2',3'-cyclic phosphodiesterase</fullName>
        <shortName evidence="2">RNA 2',3'-CPDase</shortName>
        <ecNumber evidence="2">3.1.4.58</ecNumber>
    </recommendedName>
</protein>
<proteinExistence type="inferred from homology"/>
<feature type="active site" description="Proton donor" evidence="2">
    <location>
        <position position="40"/>
    </location>
</feature>
<evidence type="ECO:0000313" key="5">
    <source>
        <dbReference type="Proteomes" id="UP000810292"/>
    </source>
</evidence>
<dbReference type="EC" id="3.1.4.58" evidence="2"/>
<dbReference type="HAMAP" id="MF_01940">
    <property type="entry name" value="RNA_CPDase"/>
    <property type="match status" value="1"/>
</dbReference>
<dbReference type="AlphaFoldDB" id="A0A9D9NCH2"/>
<comment type="similarity">
    <text evidence="2">Belongs to the 2H phosphoesterase superfamily. ThpR family.</text>
</comment>
<reference evidence="4" key="1">
    <citation type="submission" date="2020-10" db="EMBL/GenBank/DDBJ databases">
        <authorList>
            <person name="Gilroy R."/>
        </authorList>
    </citation>
    <scope>NUCLEOTIDE SEQUENCE</scope>
    <source>
        <strain evidence="4">14700</strain>
    </source>
</reference>
<accession>A0A9D9NCH2</accession>
<organism evidence="4 5">
    <name type="scientific">Candidatus Ornithospirochaeta stercoravium</name>
    <dbReference type="NCBI Taxonomy" id="2840897"/>
    <lineage>
        <taxon>Bacteria</taxon>
        <taxon>Pseudomonadati</taxon>
        <taxon>Spirochaetota</taxon>
        <taxon>Spirochaetia</taxon>
        <taxon>Spirochaetales</taxon>
        <taxon>Spirochaetaceae</taxon>
        <taxon>Spirochaetaceae incertae sedis</taxon>
        <taxon>Candidatus Ornithospirochaeta</taxon>
    </lineage>
</organism>
<evidence type="ECO:0000256" key="1">
    <source>
        <dbReference type="ARBA" id="ARBA00022801"/>
    </source>
</evidence>
<gene>
    <name evidence="4" type="primary">thpR</name>
    <name evidence="4" type="ORF">IAA72_01525</name>
</gene>
<feature type="domain" description="Phosphoesterase HXTX" evidence="3">
    <location>
        <begin position="95"/>
        <end position="129"/>
    </location>
</feature>
<feature type="short sequence motif" description="HXTX 2" evidence="2">
    <location>
        <begin position="123"/>
        <end position="126"/>
    </location>
</feature>